<evidence type="ECO:0000313" key="8">
    <source>
        <dbReference type="EMBL" id="CAE0810236.1"/>
    </source>
</evidence>
<evidence type="ECO:0000313" key="9">
    <source>
        <dbReference type="EMBL" id="CAE0810238.1"/>
    </source>
</evidence>
<dbReference type="InterPro" id="IPR005344">
    <property type="entry name" value="TMEM33/Pom33"/>
</dbReference>
<evidence type="ECO:0000256" key="6">
    <source>
        <dbReference type="SAM" id="Phobius"/>
    </source>
</evidence>
<dbReference type="GO" id="GO:0061024">
    <property type="term" value="P:membrane organization"/>
    <property type="evidence" value="ECO:0007669"/>
    <property type="project" value="TreeGrafter"/>
</dbReference>
<dbReference type="GO" id="GO:0005783">
    <property type="term" value="C:endoplasmic reticulum"/>
    <property type="evidence" value="ECO:0007669"/>
    <property type="project" value="TreeGrafter"/>
</dbReference>
<dbReference type="GO" id="GO:0016020">
    <property type="term" value="C:membrane"/>
    <property type="evidence" value="ECO:0007669"/>
    <property type="project" value="UniProtKB-SubCell"/>
</dbReference>
<evidence type="ECO:0000256" key="4">
    <source>
        <dbReference type="ARBA" id="ARBA00022989"/>
    </source>
</evidence>
<comment type="similarity">
    <text evidence="2">Belongs to the PER33/POM33 family.</text>
</comment>
<feature type="chain" id="PRO_5036191601" evidence="7">
    <location>
        <begin position="29"/>
        <end position="230"/>
    </location>
</feature>
<dbReference type="EMBL" id="HBJA01060433">
    <property type="protein sequence ID" value="CAE0810238.1"/>
    <property type="molecule type" value="Transcribed_RNA"/>
</dbReference>
<dbReference type="EMBL" id="HBJA01060429">
    <property type="protein sequence ID" value="CAE0810236.1"/>
    <property type="molecule type" value="Transcribed_RNA"/>
</dbReference>
<proteinExistence type="inferred from homology"/>
<keyword evidence="3 6" id="KW-0812">Transmembrane</keyword>
<evidence type="ECO:0000256" key="5">
    <source>
        <dbReference type="ARBA" id="ARBA00023136"/>
    </source>
</evidence>
<feature type="transmembrane region" description="Helical" evidence="6">
    <location>
        <begin position="85"/>
        <end position="107"/>
    </location>
</feature>
<keyword evidence="7" id="KW-0732">Signal</keyword>
<feature type="transmembrane region" description="Helical" evidence="6">
    <location>
        <begin position="143"/>
        <end position="163"/>
    </location>
</feature>
<dbReference type="PANTHER" id="PTHR12703">
    <property type="entry name" value="TRANSMEMBRANE PROTEIN 33"/>
    <property type="match status" value="1"/>
</dbReference>
<dbReference type="PANTHER" id="PTHR12703:SF4">
    <property type="entry name" value="TRANSMEMBRANE PROTEIN 33"/>
    <property type="match status" value="1"/>
</dbReference>
<reference evidence="8" key="1">
    <citation type="submission" date="2021-01" db="EMBL/GenBank/DDBJ databases">
        <authorList>
            <person name="Corre E."/>
            <person name="Pelletier E."/>
            <person name="Niang G."/>
            <person name="Scheremetjew M."/>
            <person name="Finn R."/>
            <person name="Kale V."/>
            <person name="Holt S."/>
            <person name="Cochrane G."/>
            <person name="Meng A."/>
            <person name="Brown T."/>
            <person name="Cohen L."/>
        </authorList>
    </citation>
    <scope>NUCLEOTIDE SEQUENCE</scope>
    <source>
        <strain evidence="8">CCMP1594</strain>
    </source>
</reference>
<dbReference type="AlphaFoldDB" id="A0A6T2AB51"/>
<accession>A0A6T2AB51</accession>
<comment type="subcellular location">
    <subcellularLocation>
        <location evidence="1">Membrane</location>
        <topology evidence="1">Multi-pass membrane protein</topology>
    </subcellularLocation>
</comment>
<keyword evidence="5 6" id="KW-0472">Membrane</keyword>
<dbReference type="GO" id="GO:0071786">
    <property type="term" value="P:endoplasmic reticulum tubular network organization"/>
    <property type="evidence" value="ECO:0007669"/>
    <property type="project" value="TreeGrafter"/>
</dbReference>
<name>A0A6T2AB51_9EUGL</name>
<evidence type="ECO:0000256" key="3">
    <source>
        <dbReference type="ARBA" id="ARBA00022692"/>
    </source>
</evidence>
<gene>
    <name evidence="8" type="ORF">EGYM00163_LOCUS21370</name>
    <name evidence="9" type="ORF">EGYM00163_LOCUS21372</name>
</gene>
<keyword evidence="4 6" id="KW-1133">Transmembrane helix</keyword>
<sequence>MALVSYNGFRFLCNAFLLLNAVLHPVMAFINPRMAAMCYRQALLAAVVGYAASLWISNRSKIQFNLQFAQQVSSSADAQYFMNTLIFFLTGYVNLLLLAPLCVYAAFSVADTAKTVVKPKAPSLYERFFQQRTTWLFSKTNEAMLYVALMEVMLGLFMVAGVFTRSNSLIHLVVYWNFLSGRYRTNKATQTVFGQLKQKIDGWTYHRFCPSVVRLLWAKVAGLLSSVANR</sequence>
<dbReference type="InterPro" id="IPR051645">
    <property type="entry name" value="PER33/POM33_regulator"/>
</dbReference>
<evidence type="ECO:0000256" key="1">
    <source>
        <dbReference type="ARBA" id="ARBA00004141"/>
    </source>
</evidence>
<dbReference type="Pfam" id="PF03661">
    <property type="entry name" value="TMEM33_Pom33"/>
    <property type="match status" value="1"/>
</dbReference>
<organism evidence="8">
    <name type="scientific">Eutreptiella gymnastica</name>
    <dbReference type="NCBI Taxonomy" id="73025"/>
    <lineage>
        <taxon>Eukaryota</taxon>
        <taxon>Discoba</taxon>
        <taxon>Euglenozoa</taxon>
        <taxon>Euglenida</taxon>
        <taxon>Spirocuta</taxon>
        <taxon>Euglenophyceae</taxon>
        <taxon>Eutreptiales</taxon>
        <taxon>Eutreptiaceae</taxon>
        <taxon>Eutreptiella</taxon>
    </lineage>
</organism>
<protein>
    <submittedName>
        <fullName evidence="8">Uncharacterized protein</fullName>
    </submittedName>
</protein>
<evidence type="ECO:0000256" key="2">
    <source>
        <dbReference type="ARBA" id="ARBA00007322"/>
    </source>
</evidence>
<feature type="signal peptide" evidence="7">
    <location>
        <begin position="1"/>
        <end position="28"/>
    </location>
</feature>
<feature type="transmembrane region" description="Helical" evidence="6">
    <location>
        <begin position="38"/>
        <end position="56"/>
    </location>
</feature>
<evidence type="ECO:0000256" key="7">
    <source>
        <dbReference type="SAM" id="SignalP"/>
    </source>
</evidence>